<keyword evidence="5" id="KW-0249">Electron transport</keyword>
<feature type="transmembrane region" description="Helical" evidence="12">
    <location>
        <begin position="12"/>
        <end position="34"/>
    </location>
</feature>
<keyword evidence="11" id="KW-0676">Redox-active center</keyword>
<keyword evidence="6 12" id="KW-1133">Transmembrane helix</keyword>
<evidence type="ECO:0000256" key="6">
    <source>
        <dbReference type="ARBA" id="ARBA00022989"/>
    </source>
</evidence>
<dbReference type="GO" id="GO:0016020">
    <property type="term" value="C:membrane"/>
    <property type="evidence" value="ECO:0007669"/>
    <property type="project" value="UniProtKB-SubCell"/>
</dbReference>
<dbReference type="Gene3D" id="1.20.1550.10">
    <property type="entry name" value="DsbB-like"/>
    <property type="match status" value="1"/>
</dbReference>
<feature type="transmembrane region" description="Helical" evidence="12">
    <location>
        <begin position="46"/>
        <end position="66"/>
    </location>
</feature>
<dbReference type="RefSeq" id="WP_039588706.1">
    <property type="nucleotide sequence ID" value="NZ_JQGJ02000002.1"/>
</dbReference>
<proteinExistence type="inferred from homology"/>
<name>A0A0B1ZBN1_9PSED</name>
<comment type="similarity">
    <text evidence="2">Belongs to the DsbB family. BdbC subfamily.</text>
</comment>
<dbReference type="Pfam" id="PF02600">
    <property type="entry name" value="DsbB"/>
    <property type="match status" value="1"/>
</dbReference>
<comment type="caution">
    <text evidence="13">The sequence shown here is derived from an EMBL/GenBank/DDBJ whole genome shotgun (WGS) entry which is preliminary data.</text>
</comment>
<keyword evidence="7" id="KW-0560">Oxidoreductase</keyword>
<gene>
    <name evidence="13" type="ORF">JZ00_02465</name>
</gene>
<evidence type="ECO:0000256" key="12">
    <source>
        <dbReference type="SAM" id="Phobius"/>
    </source>
</evidence>
<keyword evidence="3" id="KW-0813">Transport</keyword>
<evidence type="ECO:0000256" key="9">
    <source>
        <dbReference type="ARBA" id="ARBA00023157"/>
    </source>
</evidence>
<keyword evidence="8 12" id="KW-0472">Membrane</keyword>
<evidence type="ECO:0000256" key="11">
    <source>
        <dbReference type="ARBA" id="ARBA00023284"/>
    </source>
</evidence>
<dbReference type="InterPro" id="IPR023380">
    <property type="entry name" value="DsbB-like_sf"/>
</dbReference>
<evidence type="ECO:0000256" key="8">
    <source>
        <dbReference type="ARBA" id="ARBA00023136"/>
    </source>
</evidence>
<dbReference type="SUPFAM" id="SSF158442">
    <property type="entry name" value="DsbB-like"/>
    <property type="match status" value="1"/>
</dbReference>
<evidence type="ECO:0000313" key="13">
    <source>
        <dbReference type="EMBL" id="KHK66723.1"/>
    </source>
</evidence>
<keyword evidence="9" id="KW-1015">Disulfide bond</keyword>
<evidence type="ECO:0000256" key="4">
    <source>
        <dbReference type="ARBA" id="ARBA00022692"/>
    </source>
</evidence>
<keyword evidence="4 12" id="KW-0812">Transmembrane</keyword>
<dbReference type="AlphaFoldDB" id="A0A0B1ZBN1"/>
<organism evidence="13 14">
    <name type="scientific">Pseudomonas frederiksbergensis</name>
    <dbReference type="NCBI Taxonomy" id="104087"/>
    <lineage>
        <taxon>Bacteria</taxon>
        <taxon>Pseudomonadati</taxon>
        <taxon>Pseudomonadota</taxon>
        <taxon>Gammaproteobacteria</taxon>
        <taxon>Pseudomonadales</taxon>
        <taxon>Pseudomonadaceae</taxon>
        <taxon>Pseudomonas</taxon>
    </lineage>
</organism>
<evidence type="ECO:0000313" key="14">
    <source>
        <dbReference type="Proteomes" id="UP000030949"/>
    </source>
</evidence>
<protein>
    <submittedName>
        <fullName evidence="13">Disulfide bond formation protein</fullName>
    </submittedName>
</protein>
<evidence type="ECO:0000256" key="10">
    <source>
        <dbReference type="ARBA" id="ARBA00023186"/>
    </source>
</evidence>
<dbReference type="GO" id="GO:0015035">
    <property type="term" value="F:protein-disulfide reductase activity"/>
    <property type="evidence" value="ECO:0007669"/>
    <property type="project" value="InterPro"/>
</dbReference>
<dbReference type="GO" id="GO:0006457">
    <property type="term" value="P:protein folding"/>
    <property type="evidence" value="ECO:0007669"/>
    <property type="project" value="InterPro"/>
</dbReference>
<feature type="transmembrane region" description="Helical" evidence="12">
    <location>
        <begin position="73"/>
        <end position="96"/>
    </location>
</feature>
<dbReference type="OrthoDB" id="158402at2"/>
<feature type="transmembrane region" description="Helical" evidence="12">
    <location>
        <begin position="116"/>
        <end position="140"/>
    </location>
</feature>
<dbReference type="Proteomes" id="UP000030949">
    <property type="component" value="Unassembled WGS sequence"/>
</dbReference>
<dbReference type="InterPro" id="IPR003752">
    <property type="entry name" value="DiS_bond_form_DsbB/BdbC"/>
</dbReference>
<evidence type="ECO:0000256" key="5">
    <source>
        <dbReference type="ARBA" id="ARBA00022982"/>
    </source>
</evidence>
<evidence type="ECO:0000256" key="3">
    <source>
        <dbReference type="ARBA" id="ARBA00022448"/>
    </source>
</evidence>
<dbReference type="PIRSF" id="PIRSF036659">
    <property type="entry name" value="BdbC"/>
    <property type="match status" value="1"/>
</dbReference>
<keyword evidence="10" id="KW-0143">Chaperone</keyword>
<accession>A0A0B1ZBN1</accession>
<sequence length="147" mass="16115">METTHLPRQSGVWALLLCAWLLALISTLAVLFVGEVMGQVPCVLCWFQRAFMFPLVLVLGVACSMSDAGVWRYALPLAVMGWLIALYHNLLYFGLIPETIKPCGAGPSCSGADMTILSGIPLPLLSLGVFSILTILLVLIRRRFTYE</sequence>
<dbReference type="EMBL" id="JQGJ01000001">
    <property type="protein sequence ID" value="KHK66723.1"/>
    <property type="molecule type" value="Genomic_DNA"/>
</dbReference>
<evidence type="ECO:0000256" key="7">
    <source>
        <dbReference type="ARBA" id="ARBA00023002"/>
    </source>
</evidence>
<dbReference type="PANTHER" id="PTHR43469:SF1">
    <property type="entry name" value="SPBETA PROPHAGE-DERIVED DISULFIDE BOND FORMATION PROTEIN B"/>
    <property type="match status" value="1"/>
</dbReference>
<evidence type="ECO:0000256" key="1">
    <source>
        <dbReference type="ARBA" id="ARBA00004141"/>
    </source>
</evidence>
<evidence type="ECO:0000256" key="2">
    <source>
        <dbReference type="ARBA" id="ARBA00007602"/>
    </source>
</evidence>
<dbReference type="PANTHER" id="PTHR43469">
    <property type="entry name" value="DISULFIDE FORMATION PROTEIN-RELATED"/>
    <property type="match status" value="1"/>
</dbReference>
<comment type="subcellular location">
    <subcellularLocation>
        <location evidence="1">Membrane</location>
        <topology evidence="1">Multi-pass membrane protein</topology>
    </subcellularLocation>
</comment>
<dbReference type="InterPro" id="IPR012187">
    <property type="entry name" value="Disulphide_bond_form_BdbC"/>
</dbReference>
<reference evidence="14" key="1">
    <citation type="submission" date="2015-03" db="EMBL/GenBank/DDBJ databases">
        <title>Pseudomonas frederiksbergensis hydrocarbon degrader.</title>
        <authorList>
            <person name="Brown L.M."/>
            <person name="Ruiz O.N."/>
            <person name="Mueller S."/>
            <person name="Gunasekera T.S."/>
        </authorList>
    </citation>
    <scope>NUCLEOTIDE SEQUENCE [LARGE SCALE GENOMIC DNA]</scope>
    <source>
        <strain evidence="14">SI8</strain>
    </source>
</reference>